<organism evidence="2 3">
    <name type="scientific">Fluviicoccus keumensis</name>
    <dbReference type="NCBI Taxonomy" id="1435465"/>
    <lineage>
        <taxon>Bacteria</taxon>
        <taxon>Pseudomonadati</taxon>
        <taxon>Pseudomonadota</taxon>
        <taxon>Gammaproteobacteria</taxon>
        <taxon>Moraxellales</taxon>
        <taxon>Moraxellaceae</taxon>
        <taxon>Fluviicoccus</taxon>
    </lineage>
</organism>
<dbReference type="Proteomes" id="UP000292423">
    <property type="component" value="Unassembled WGS sequence"/>
</dbReference>
<name>A0A4V2G3G6_9GAMM</name>
<evidence type="ECO:0000313" key="3">
    <source>
        <dbReference type="Proteomes" id="UP000292423"/>
    </source>
</evidence>
<sequence length="82" mass="8745">MFTTALLAASLHTAQASADSCGQLANKFADEDARDSMTIGEMDELRLCVGEWMRDQILQRNKAGKQSNAGGSANQTAQVEAP</sequence>
<evidence type="ECO:0000313" key="2">
    <source>
        <dbReference type="EMBL" id="RZU36996.1"/>
    </source>
</evidence>
<dbReference type="OrthoDB" id="9554265at2"/>
<gene>
    <name evidence="2" type="ORF">EV700_2860</name>
</gene>
<feature type="region of interest" description="Disordered" evidence="1">
    <location>
        <begin position="60"/>
        <end position="82"/>
    </location>
</feature>
<reference evidence="2 3" key="1">
    <citation type="submission" date="2019-02" db="EMBL/GenBank/DDBJ databases">
        <title>Genomic Encyclopedia of Type Strains, Phase IV (KMG-IV): sequencing the most valuable type-strain genomes for metagenomic binning, comparative biology and taxonomic classification.</title>
        <authorList>
            <person name="Goeker M."/>
        </authorList>
    </citation>
    <scope>NUCLEOTIDE SEQUENCE [LARGE SCALE GENOMIC DNA]</scope>
    <source>
        <strain evidence="2 3">DSM 105135</strain>
    </source>
</reference>
<accession>A0A4V2G3G6</accession>
<comment type="caution">
    <text evidence="2">The sequence shown here is derived from an EMBL/GenBank/DDBJ whole genome shotgun (WGS) entry which is preliminary data.</text>
</comment>
<proteinExistence type="predicted"/>
<protein>
    <submittedName>
        <fullName evidence="2">Uncharacterized protein</fullName>
    </submittedName>
</protein>
<feature type="compositionally biased region" description="Polar residues" evidence="1">
    <location>
        <begin position="64"/>
        <end position="82"/>
    </location>
</feature>
<keyword evidence="3" id="KW-1185">Reference proteome</keyword>
<dbReference type="EMBL" id="SHKX01000015">
    <property type="protein sequence ID" value="RZU36996.1"/>
    <property type="molecule type" value="Genomic_DNA"/>
</dbReference>
<evidence type="ECO:0000256" key="1">
    <source>
        <dbReference type="SAM" id="MobiDB-lite"/>
    </source>
</evidence>
<dbReference type="AlphaFoldDB" id="A0A4V2G3G6"/>
<dbReference type="RefSeq" id="WP_130415004.1">
    <property type="nucleotide sequence ID" value="NZ_SHKX01000015.1"/>
</dbReference>